<evidence type="ECO:0008006" key="3">
    <source>
        <dbReference type="Google" id="ProtNLM"/>
    </source>
</evidence>
<evidence type="ECO:0000313" key="1">
    <source>
        <dbReference type="EMBL" id="RNM03220.1"/>
    </source>
</evidence>
<dbReference type="RefSeq" id="WP_123203696.1">
    <property type="nucleotide sequence ID" value="NZ_RJTL01000035.1"/>
</dbReference>
<dbReference type="EMBL" id="RJTL01000035">
    <property type="protein sequence ID" value="RNM03220.1"/>
    <property type="molecule type" value="Genomic_DNA"/>
</dbReference>
<protein>
    <recommendedName>
        <fullName evidence="3">GNAT family N-acetyltransferase</fullName>
    </recommendedName>
</protein>
<gene>
    <name evidence="1" type="ORF">EGA29_19225</name>
</gene>
<comment type="caution">
    <text evidence="1">The sequence shown here is derived from an EMBL/GenBank/DDBJ whole genome shotgun (WGS) entry which is preliminary data.</text>
</comment>
<name>A0A454TM53_9RALS</name>
<dbReference type="OrthoDB" id="9182746at2"/>
<accession>A0A454TM53</accession>
<dbReference type="AlphaFoldDB" id="A0A454TM53"/>
<dbReference type="Proteomes" id="UP000271222">
    <property type="component" value="Unassembled WGS sequence"/>
</dbReference>
<reference evidence="1 2" key="1">
    <citation type="submission" date="2018-10" db="EMBL/GenBank/DDBJ databases">
        <title>Draft Genome Sequence of Ralstonia pseudosolanacearum (R. solanacearum phylotype I) Strain Tg03 Isolated from Luffa cylindrica in China.</title>
        <authorList>
            <person name="Yuan G.-Q."/>
            <person name="Li Q.-Q."/>
            <person name="Zhang Y.-W."/>
        </authorList>
    </citation>
    <scope>NUCLEOTIDE SEQUENCE [LARGE SCALE GENOMIC DNA]</scope>
    <source>
        <strain evidence="1 2">Tg03</strain>
    </source>
</reference>
<sequence>MSSISQKPPRRSDLPDAEARHAVTRAVAGQSAAEALLEEEGVQLLFRPITWRDVAVGDTWTYGGYAPGWSWAKALVKFRRRPRRVETAVCVDRPGQAPELCGLILGRISNGHVVASIQLMSRAPAPNPLEGRFARVAVRYLEFCAEAEHCETVALLQPIPELVDYYKDLGFRRQYVKKGRIQRLERDLRDDLAATLGAQA</sequence>
<organism evidence="1 2">
    <name type="scientific">Ralstonia pseudosolanacearum</name>
    <dbReference type="NCBI Taxonomy" id="1310165"/>
    <lineage>
        <taxon>Bacteria</taxon>
        <taxon>Pseudomonadati</taxon>
        <taxon>Pseudomonadota</taxon>
        <taxon>Betaproteobacteria</taxon>
        <taxon>Burkholderiales</taxon>
        <taxon>Burkholderiaceae</taxon>
        <taxon>Ralstonia</taxon>
        <taxon>Ralstonia solanacearum species complex</taxon>
    </lineage>
</organism>
<evidence type="ECO:0000313" key="2">
    <source>
        <dbReference type="Proteomes" id="UP000271222"/>
    </source>
</evidence>
<proteinExistence type="predicted"/>